<dbReference type="GO" id="GO:0005516">
    <property type="term" value="F:calmodulin binding"/>
    <property type="evidence" value="ECO:0007669"/>
    <property type="project" value="InterPro"/>
</dbReference>
<comment type="caution">
    <text evidence="3">The sequence shown here is derived from an EMBL/GenBank/DDBJ whole genome shotgun (WGS) entry which is preliminary data.</text>
</comment>
<dbReference type="Proteomes" id="UP000195402">
    <property type="component" value="Unassembled WGS sequence"/>
</dbReference>
<evidence type="ECO:0000256" key="1">
    <source>
        <dbReference type="SAM" id="MobiDB-lite"/>
    </source>
</evidence>
<proteinExistence type="predicted"/>
<evidence type="ECO:0000313" key="4">
    <source>
        <dbReference type="Proteomes" id="UP000195402"/>
    </source>
</evidence>
<evidence type="ECO:0000259" key="2">
    <source>
        <dbReference type="SMART" id="SM01054"/>
    </source>
</evidence>
<feature type="region of interest" description="Disordered" evidence="1">
    <location>
        <begin position="73"/>
        <end position="126"/>
    </location>
</feature>
<sequence>MSEEIIETPVTPVSPVTPVNPELTKPKDANLRRNSTGRTSTSNSKEKTLPIYLRASTSSCHDLCKYGKEHTFETKGRHPLMKRSAKTPSDVQYPVKTATPPERKNQLVVKPKPSPELKTPTQVHEKPKIIKRETKIPTREVASPSKKIGVTAKLAISVTKVPSPSKKIVVTAKPAISLTKVSSPSKKIVVTAKPAISLTKVSSPSKKLVITAKPAISLKPKPVAMRLSTSPLKSSGGLGSRGNSNIKIVNNTARSRIVEKKPLVKPTASLSRKPSANRVATLNTKNVLKPATPLKDQNKLRKVEPKQPNAEKLREKTLYVIEPNPENKNLAASVNGRLSNQSSEASSSSSSVKKRSSSPSSTQSSQSYREEEEENGYESTISKETGSESTHSKGTGSESTHSKETENGKTSQAKYRRTKARMVQPEEKESARKQNFRRGKVVTLQAENNGARKLRFRQGRVLGDNQNGKGELSKKSFRKRTEVDNENGAKPESEKVVLRHQDMQGKKDEQVLINNVIEATASKLVETRKSKVKALVGAFETVISLHETKPSATSID</sequence>
<dbReference type="OMA" id="HYLRVST"/>
<dbReference type="PANTHER" id="PTHR33349:SF1">
    <property type="entry name" value="EMB|CAB62594.1"/>
    <property type="match status" value="1"/>
</dbReference>
<dbReference type="Pfam" id="PF07839">
    <property type="entry name" value="CaM_binding"/>
    <property type="match status" value="1"/>
</dbReference>
<dbReference type="InterPro" id="IPR012417">
    <property type="entry name" value="CaM-bd_dom_pln"/>
</dbReference>
<feature type="compositionally biased region" description="Low complexity" evidence="1">
    <location>
        <begin position="32"/>
        <end position="43"/>
    </location>
</feature>
<evidence type="ECO:0000313" key="3">
    <source>
        <dbReference type="EMBL" id="OVA00742.1"/>
    </source>
</evidence>
<protein>
    <submittedName>
        <fullName evidence="3">Calmodulin-binding domain</fullName>
    </submittedName>
</protein>
<feature type="domain" description="Calmodulin-binding" evidence="2">
    <location>
        <begin position="430"/>
        <end position="544"/>
    </location>
</feature>
<dbReference type="FunCoup" id="A0A200PRB0">
    <property type="interactions" value="194"/>
</dbReference>
<reference evidence="3 4" key="1">
    <citation type="journal article" date="2017" name="Mol. Plant">
        <title>The Genome of Medicinal Plant Macleaya cordata Provides New Insights into Benzylisoquinoline Alkaloids Metabolism.</title>
        <authorList>
            <person name="Liu X."/>
            <person name="Liu Y."/>
            <person name="Huang P."/>
            <person name="Ma Y."/>
            <person name="Qing Z."/>
            <person name="Tang Q."/>
            <person name="Cao H."/>
            <person name="Cheng P."/>
            <person name="Zheng Y."/>
            <person name="Yuan Z."/>
            <person name="Zhou Y."/>
            <person name="Liu J."/>
            <person name="Tang Z."/>
            <person name="Zhuo Y."/>
            <person name="Zhang Y."/>
            <person name="Yu L."/>
            <person name="Huang J."/>
            <person name="Yang P."/>
            <person name="Peng Q."/>
            <person name="Zhang J."/>
            <person name="Jiang W."/>
            <person name="Zhang Z."/>
            <person name="Lin K."/>
            <person name="Ro D.K."/>
            <person name="Chen X."/>
            <person name="Xiong X."/>
            <person name="Shang Y."/>
            <person name="Huang S."/>
            <person name="Zeng J."/>
        </authorList>
    </citation>
    <scope>NUCLEOTIDE SEQUENCE [LARGE SCALE GENOMIC DNA]</scope>
    <source>
        <strain evidence="4">cv. BLH2017</strain>
        <tissue evidence="3">Root</tissue>
    </source>
</reference>
<feature type="compositionally biased region" description="Polar residues" evidence="1">
    <location>
        <begin position="383"/>
        <end position="399"/>
    </location>
</feature>
<keyword evidence="4" id="KW-1185">Reference proteome</keyword>
<feature type="compositionally biased region" description="Low complexity" evidence="1">
    <location>
        <begin position="8"/>
        <end position="19"/>
    </location>
</feature>
<feature type="compositionally biased region" description="Basic and acidic residues" evidence="1">
    <location>
        <begin position="296"/>
        <end position="317"/>
    </location>
</feature>
<feature type="compositionally biased region" description="Low complexity" evidence="1">
    <location>
        <begin position="339"/>
        <end position="367"/>
    </location>
</feature>
<dbReference type="SMART" id="SM01054">
    <property type="entry name" value="CaM_binding"/>
    <property type="match status" value="1"/>
</dbReference>
<accession>A0A200PRB0</accession>
<organism evidence="3 4">
    <name type="scientific">Macleaya cordata</name>
    <name type="common">Five-seeded plume-poppy</name>
    <name type="synonym">Bocconia cordata</name>
    <dbReference type="NCBI Taxonomy" id="56857"/>
    <lineage>
        <taxon>Eukaryota</taxon>
        <taxon>Viridiplantae</taxon>
        <taxon>Streptophyta</taxon>
        <taxon>Embryophyta</taxon>
        <taxon>Tracheophyta</taxon>
        <taxon>Spermatophyta</taxon>
        <taxon>Magnoliopsida</taxon>
        <taxon>Ranunculales</taxon>
        <taxon>Papaveraceae</taxon>
        <taxon>Papaveroideae</taxon>
        <taxon>Macleaya</taxon>
    </lineage>
</organism>
<name>A0A200PRB0_MACCD</name>
<feature type="region of interest" description="Disordered" evidence="1">
    <location>
        <begin position="282"/>
        <end position="324"/>
    </location>
</feature>
<feature type="compositionally biased region" description="Basic and acidic residues" evidence="1">
    <location>
        <begin position="471"/>
        <end position="505"/>
    </location>
</feature>
<dbReference type="AlphaFoldDB" id="A0A200PRB0"/>
<dbReference type="InParanoid" id="A0A200PRB0"/>
<dbReference type="EMBL" id="MVGT01004287">
    <property type="protein sequence ID" value="OVA00742.1"/>
    <property type="molecule type" value="Genomic_DNA"/>
</dbReference>
<gene>
    <name evidence="3" type="ORF">BVC80_9083g27</name>
</gene>
<dbReference type="PANTHER" id="PTHR33349">
    <property type="entry name" value="EMB|CAB62594.1"/>
    <property type="match status" value="1"/>
</dbReference>
<feature type="region of interest" description="Disordered" evidence="1">
    <location>
        <begin position="336"/>
        <end position="505"/>
    </location>
</feature>
<dbReference type="STRING" id="56857.A0A200PRB0"/>
<dbReference type="OrthoDB" id="766386at2759"/>
<feature type="region of interest" description="Disordered" evidence="1">
    <location>
        <begin position="1"/>
        <end position="50"/>
    </location>
</feature>